<accession>A0A0S4KTP5</accession>
<dbReference type="CDD" id="cd00229">
    <property type="entry name" value="SGNH_hydrolase"/>
    <property type="match status" value="1"/>
</dbReference>
<dbReference type="GO" id="GO:0016788">
    <property type="term" value="F:hydrolase activity, acting on ester bonds"/>
    <property type="evidence" value="ECO:0007669"/>
    <property type="project" value="UniProtKB-ARBA"/>
</dbReference>
<dbReference type="Gene3D" id="3.40.50.1110">
    <property type="entry name" value="SGNH hydrolase"/>
    <property type="match status" value="1"/>
</dbReference>
<proteinExistence type="predicted"/>
<reference evidence="3" key="1">
    <citation type="submission" date="2015-09" db="EMBL/GenBank/DDBJ databases">
        <authorList>
            <person name="Daims H."/>
        </authorList>
    </citation>
    <scope>NUCLEOTIDE SEQUENCE [LARGE SCALE GENOMIC DNA]</scope>
</reference>
<dbReference type="KEGG" id="nio:NITINOP_2441"/>
<feature type="transmembrane region" description="Helical" evidence="1">
    <location>
        <begin position="15"/>
        <end position="37"/>
    </location>
</feature>
<evidence type="ECO:0000313" key="2">
    <source>
        <dbReference type="EMBL" id="CUQ67413.1"/>
    </source>
</evidence>
<sequence>MVESAVQRGSVAREWVLRFLLIVISVLFALSLAEMVARAFFPISDGRDNVTLDGRPIKDWFEPGSVYRQVSNEYDAVTTITDKGHRVPGTDGNPDVIFVGDSFTYGFGLRDDETFASIYCDRLHLACVNLGMPGSGTLRQVERLEAFITRWNWKPKEVKLFFFGMSGSFSSGNDFVDNFDRYVREHAHQGLSEQDQREITLQSQQPIGFAERLISWQEWLLQRSTLVRLVKYYWGPMLKSLVVADPGRERMEVALIATRESLAKLDDLSKQVGFTYKIYLLVPVQDIIRGTDGDTLATLNRVSPILVISTAHLFRDRPQDYYFAFDGHLNAQGSRQVAEFLIQNDQPHASSRDSR</sequence>
<keyword evidence="1" id="KW-0812">Transmembrane</keyword>
<name>A0A0S4KTP5_9BACT</name>
<organism evidence="2 3">
    <name type="scientific">Candidatus Nitrospira inopinata</name>
    <dbReference type="NCBI Taxonomy" id="1715989"/>
    <lineage>
        <taxon>Bacteria</taxon>
        <taxon>Pseudomonadati</taxon>
        <taxon>Nitrospirota</taxon>
        <taxon>Nitrospiria</taxon>
        <taxon>Nitrospirales</taxon>
        <taxon>Nitrospiraceae</taxon>
        <taxon>Nitrospira</taxon>
    </lineage>
</organism>
<keyword evidence="1" id="KW-0472">Membrane</keyword>
<keyword evidence="3" id="KW-1185">Reference proteome</keyword>
<gene>
    <name evidence="2" type="ORF">NITINOP_2441</name>
</gene>
<dbReference type="STRING" id="1715989.NITINOP_2441"/>
<dbReference type="SUPFAM" id="SSF52266">
    <property type="entry name" value="SGNH hydrolase"/>
    <property type="match status" value="1"/>
</dbReference>
<dbReference type="EMBL" id="LN885086">
    <property type="protein sequence ID" value="CUQ67413.1"/>
    <property type="molecule type" value="Genomic_DNA"/>
</dbReference>
<keyword evidence="1" id="KW-1133">Transmembrane helix</keyword>
<evidence type="ECO:0000313" key="3">
    <source>
        <dbReference type="Proteomes" id="UP000066284"/>
    </source>
</evidence>
<evidence type="ECO:0000256" key="1">
    <source>
        <dbReference type="SAM" id="Phobius"/>
    </source>
</evidence>
<dbReference type="Proteomes" id="UP000066284">
    <property type="component" value="Chromosome 1"/>
</dbReference>
<protein>
    <submittedName>
        <fullName evidence="2">Uncharacterized protein</fullName>
    </submittedName>
</protein>
<dbReference type="AlphaFoldDB" id="A0A0S4KTP5"/>
<dbReference type="InterPro" id="IPR036514">
    <property type="entry name" value="SGNH_hydro_sf"/>
</dbReference>